<dbReference type="GO" id="GO:0022857">
    <property type="term" value="F:transmembrane transporter activity"/>
    <property type="evidence" value="ECO:0007669"/>
    <property type="project" value="InterPro"/>
</dbReference>
<evidence type="ECO:0000313" key="2">
    <source>
        <dbReference type="EMBL" id="MBC5640838.1"/>
    </source>
</evidence>
<feature type="transmembrane region" description="Helical" evidence="1">
    <location>
        <begin position="41"/>
        <end position="65"/>
    </location>
</feature>
<dbReference type="Gene3D" id="1.10.1760.20">
    <property type="match status" value="1"/>
</dbReference>
<keyword evidence="1" id="KW-0472">Membrane</keyword>
<gene>
    <name evidence="2" type="ORF">H8R92_10475</name>
</gene>
<feature type="transmembrane region" description="Helical" evidence="1">
    <location>
        <begin position="128"/>
        <end position="150"/>
    </location>
</feature>
<dbReference type="Proteomes" id="UP000662088">
    <property type="component" value="Unassembled WGS sequence"/>
</dbReference>
<organism evidence="2 3">
    <name type="scientific">Clostridium lentum</name>
    <dbReference type="NCBI Taxonomy" id="2763037"/>
    <lineage>
        <taxon>Bacteria</taxon>
        <taxon>Bacillati</taxon>
        <taxon>Bacillota</taxon>
        <taxon>Clostridia</taxon>
        <taxon>Eubacteriales</taxon>
        <taxon>Clostridiaceae</taxon>
        <taxon>Clostridium</taxon>
    </lineage>
</organism>
<name>A0A8I0DM49_9CLOT</name>
<protein>
    <submittedName>
        <fullName evidence="2">ECF transporter S component</fullName>
    </submittedName>
</protein>
<feature type="transmembrane region" description="Helical" evidence="1">
    <location>
        <begin position="71"/>
        <end position="89"/>
    </location>
</feature>
<accession>A0A8I0DM49</accession>
<feature type="transmembrane region" description="Helical" evidence="1">
    <location>
        <begin position="6"/>
        <end position="29"/>
    </location>
</feature>
<proteinExistence type="predicted"/>
<dbReference type="AlphaFoldDB" id="A0A8I0DM49"/>
<reference evidence="2" key="1">
    <citation type="submission" date="2020-08" db="EMBL/GenBank/DDBJ databases">
        <title>Genome public.</title>
        <authorList>
            <person name="Liu C."/>
            <person name="Sun Q."/>
        </authorList>
    </citation>
    <scope>NUCLEOTIDE SEQUENCE</scope>
    <source>
        <strain evidence="2">NSJ-42</strain>
    </source>
</reference>
<dbReference type="EMBL" id="JACOOQ010000018">
    <property type="protein sequence ID" value="MBC5640838.1"/>
    <property type="molecule type" value="Genomic_DNA"/>
</dbReference>
<feature type="transmembrane region" description="Helical" evidence="1">
    <location>
        <begin position="157"/>
        <end position="175"/>
    </location>
</feature>
<dbReference type="RefSeq" id="WP_022211545.1">
    <property type="nucleotide sequence ID" value="NZ_JACOOQ010000018.1"/>
</dbReference>
<comment type="caution">
    <text evidence="2">The sequence shown here is derived from an EMBL/GenBank/DDBJ whole genome shotgun (WGS) entry which is preliminary data.</text>
</comment>
<keyword evidence="3" id="KW-1185">Reference proteome</keyword>
<keyword evidence="1" id="KW-1133">Transmembrane helix</keyword>
<feature type="transmembrane region" description="Helical" evidence="1">
    <location>
        <begin position="101"/>
        <end position="122"/>
    </location>
</feature>
<keyword evidence="1" id="KW-0812">Transmembrane</keyword>
<evidence type="ECO:0000313" key="3">
    <source>
        <dbReference type="Proteomes" id="UP000662088"/>
    </source>
</evidence>
<evidence type="ECO:0000256" key="1">
    <source>
        <dbReference type="SAM" id="Phobius"/>
    </source>
</evidence>
<sequence length="185" mass="19658">MRNNNTLKITIMALAIALNFIGGLIAISLKLPIYFDSIGTVLVGFLFGVVPAILTGVVSYIVNYITFDPCALYFIPAQIIIALCSGIFYRRGLFNGKKSILGIILMAIPVSFVSACIAAYVFGGVTSAGSAIIVGILGNNGISMVLGVFLTQIVTDLLDKILIVYLVLAAIKVIPRDIKNKITAV</sequence>